<dbReference type="InterPro" id="IPR018506">
    <property type="entry name" value="Cyt_B5_heme-BS"/>
</dbReference>
<evidence type="ECO:0000256" key="5">
    <source>
        <dbReference type="SAM" id="MobiDB-lite"/>
    </source>
</evidence>
<dbReference type="Proteomes" id="UP000775547">
    <property type="component" value="Unassembled WGS sequence"/>
</dbReference>
<dbReference type="AlphaFoldDB" id="A0A9P7KFQ3"/>
<dbReference type="Gene3D" id="3.10.120.10">
    <property type="entry name" value="Cytochrome b5-like heme/steroid binding domain"/>
    <property type="match status" value="1"/>
</dbReference>
<keyword evidence="3 4" id="KW-0408">Iron</keyword>
<name>A0A9P7KFQ3_9AGAR</name>
<keyword evidence="2 4" id="KW-0479">Metal-binding</keyword>
<protein>
    <recommendedName>
        <fullName evidence="6">Cytochrome b5 heme-binding domain-containing protein</fullName>
    </recommendedName>
</protein>
<dbReference type="PROSITE" id="PS50255">
    <property type="entry name" value="CYTOCHROME_B5_2"/>
    <property type="match status" value="1"/>
</dbReference>
<evidence type="ECO:0000313" key="8">
    <source>
        <dbReference type="Proteomes" id="UP000775547"/>
    </source>
</evidence>
<dbReference type="GO" id="GO:0046872">
    <property type="term" value="F:metal ion binding"/>
    <property type="evidence" value="ECO:0007669"/>
    <property type="project" value="UniProtKB-UniRule"/>
</dbReference>
<gene>
    <name evidence="7" type="ORF">DXG03_008467</name>
</gene>
<dbReference type="GO" id="GO:0020037">
    <property type="term" value="F:heme binding"/>
    <property type="evidence" value="ECO:0007669"/>
    <property type="project" value="UniProtKB-UniRule"/>
</dbReference>
<feature type="domain" description="Cytochrome b5 heme-binding" evidence="6">
    <location>
        <begin position="42"/>
        <end position="108"/>
    </location>
</feature>
<reference evidence="7" key="1">
    <citation type="submission" date="2020-07" db="EMBL/GenBank/DDBJ databases">
        <authorList>
            <person name="Nieuwenhuis M."/>
            <person name="Van De Peppel L.J.J."/>
        </authorList>
    </citation>
    <scope>NUCLEOTIDE SEQUENCE</scope>
    <source>
        <strain evidence="7">AP01</strain>
        <tissue evidence="7">Mycelium</tissue>
    </source>
</reference>
<comment type="similarity">
    <text evidence="4">Belongs to the cytochrome b5 family.</text>
</comment>
<dbReference type="EMBL" id="JABCKV010000007">
    <property type="protein sequence ID" value="KAG5647744.1"/>
    <property type="molecule type" value="Genomic_DNA"/>
</dbReference>
<dbReference type="PROSITE" id="PS00191">
    <property type="entry name" value="CYTOCHROME_B5_1"/>
    <property type="match status" value="1"/>
</dbReference>
<evidence type="ECO:0000256" key="1">
    <source>
        <dbReference type="ARBA" id="ARBA00022617"/>
    </source>
</evidence>
<dbReference type="SUPFAM" id="SSF55856">
    <property type="entry name" value="Cytochrome b5-like heme/steroid binding domain"/>
    <property type="match status" value="1"/>
</dbReference>
<dbReference type="InterPro" id="IPR036400">
    <property type="entry name" value="Cyt_B5-like_heme/steroid_sf"/>
</dbReference>
<evidence type="ECO:0000256" key="3">
    <source>
        <dbReference type="ARBA" id="ARBA00023004"/>
    </source>
</evidence>
<reference evidence="7" key="2">
    <citation type="submission" date="2021-10" db="EMBL/GenBank/DDBJ databases">
        <title>Phylogenomics reveals ancestral predisposition of the termite-cultivated fungus Termitomyces towards a domesticated lifestyle.</title>
        <authorList>
            <person name="Auxier B."/>
            <person name="Grum-Grzhimaylo A."/>
            <person name="Cardenas M.E."/>
            <person name="Lodge J.D."/>
            <person name="Laessoe T."/>
            <person name="Pedersen O."/>
            <person name="Smith M.E."/>
            <person name="Kuyper T.W."/>
            <person name="Franco-Molano E.A."/>
            <person name="Baroni T.J."/>
            <person name="Aanen D.K."/>
        </authorList>
    </citation>
    <scope>NUCLEOTIDE SEQUENCE</scope>
    <source>
        <strain evidence="7">AP01</strain>
        <tissue evidence="7">Mycelium</tissue>
    </source>
</reference>
<evidence type="ECO:0000259" key="6">
    <source>
        <dbReference type="PROSITE" id="PS50255"/>
    </source>
</evidence>
<feature type="compositionally biased region" description="Polar residues" evidence="5">
    <location>
        <begin position="1"/>
        <end position="10"/>
    </location>
</feature>
<organism evidence="7 8">
    <name type="scientific">Asterophora parasitica</name>
    <dbReference type="NCBI Taxonomy" id="117018"/>
    <lineage>
        <taxon>Eukaryota</taxon>
        <taxon>Fungi</taxon>
        <taxon>Dikarya</taxon>
        <taxon>Basidiomycota</taxon>
        <taxon>Agaricomycotina</taxon>
        <taxon>Agaricomycetes</taxon>
        <taxon>Agaricomycetidae</taxon>
        <taxon>Agaricales</taxon>
        <taxon>Tricholomatineae</taxon>
        <taxon>Lyophyllaceae</taxon>
        <taxon>Asterophora</taxon>
    </lineage>
</organism>
<accession>A0A9P7KFQ3</accession>
<proteinExistence type="inferred from homology"/>
<evidence type="ECO:0000256" key="4">
    <source>
        <dbReference type="RuleBase" id="RU362121"/>
    </source>
</evidence>
<evidence type="ECO:0000313" key="7">
    <source>
        <dbReference type="EMBL" id="KAG5647744.1"/>
    </source>
</evidence>
<keyword evidence="1 4" id="KW-0349">Heme</keyword>
<dbReference type="InterPro" id="IPR001199">
    <property type="entry name" value="Cyt_B5-like_heme/steroid-bd"/>
</dbReference>
<sequence length="108" mass="11792">MRLKSQSGASFSDDDEEPWGGATWNRDQLIDFISATPARCVVQIDGFVVDATKYLADHPGGAGLLHKYATTKQQGQTLDASWAFGGGLNNHSRAAKRQMRSLRVAKLQ</sequence>
<feature type="region of interest" description="Disordered" evidence="5">
    <location>
        <begin position="1"/>
        <end position="22"/>
    </location>
</feature>
<dbReference type="OrthoDB" id="10260134at2759"/>
<evidence type="ECO:0000256" key="2">
    <source>
        <dbReference type="ARBA" id="ARBA00022723"/>
    </source>
</evidence>
<dbReference type="Pfam" id="PF00173">
    <property type="entry name" value="Cyt-b5"/>
    <property type="match status" value="1"/>
</dbReference>
<comment type="caution">
    <text evidence="7">The sequence shown here is derived from an EMBL/GenBank/DDBJ whole genome shotgun (WGS) entry which is preliminary data.</text>
</comment>
<keyword evidence="8" id="KW-1185">Reference proteome</keyword>